<dbReference type="STRING" id="46835.A0A504YWL3"/>
<dbReference type="InterPro" id="IPR000407">
    <property type="entry name" value="GDA1_CD39_NTPase"/>
</dbReference>
<keyword evidence="6" id="KW-1133">Transmembrane helix</keyword>
<sequence>MWKILCVVVTINIAAKVACLVAGRMENLNSEAIYASRTRYTVLIDAGSSGSRMFVYTRTTDRDGFANYSSLKLFNDSQGKPLVRKITPGLSSFHGSPLAVRSYISKLLDIAASEIPRSDHAKTPVFVLATAGMRLLPQNEQDVIWNEVRNSIRSKYEFEFKDSYAETITGDEEALFGWIAINFILDSFPSSSNKKKLTQGMLDMGGASMQISYEVSQDQPVLKETTMKFEFVVTELRETLNYKVFPVSYLYYGMQEIRNQYAREVIKTYQKNNVIPDNQSNIQIEDPCINTNLTVTQNVTLNVSGNALQLTVDFVGKGDFDLCHNRIVPLLKVRNDCMPLVCTINGNARPHVDLSIMQFYGLSEYYYSLDDVMPKDATNYRYDVIAPKVKALCAELWQDFVERLRKENPTLTEEELAERIRLKTLICFKAVYVLATIHEGLQFPKSYDKLYPVTHLRGIETQWTLGALVYILNTDHRKQLQESVITKISIAVVSLCIVLLVIIFIILIIQRERQCKGAGFGSCIERIRLTDKPDGNSTAEPDANNHSTSVSEP</sequence>
<dbReference type="AlphaFoldDB" id="A0A504YWL3"/>
<dbReference type="Proteomes" id="UP000316759">
    <property type="component" value="Unassembled WGS sequence"/>
</dbReference>
<dbReference type="Gene3D" id="3.30.420.150">
    <property type="entry name" value="Exopolyphosphatase. Domain 2"/>
    <property type="match status" value="1"/>
</dbReference>
<reference evidence="8 9" key="1">
    <citation type="submission" date="2019-04" db="EMBL/GenBank/DDBJ databases">
        <title>Annotation for the trematode Fasciola gigantica.</title>
        <authorList>
            <person name="Choi Y.-J."/>
        </authorList>
    </citation>
    <scope>NUCLEOTIDE SEQUENCE [LARGE SCALE GENOMIC DNA]</scope>
    <source>
        <strain evidence="8">Uganda_cow_1</strain>
    </source>
</reference>
<evidence type="ECO:0000313" key="9">
    <source>
        <dbReference type="Proteomes" id="UP000316759"/>
    </source>
</evidence>
<feature type="chain" id="PRO_5021364091" evidence="7">
    <location>
        <begin position="20"/>
        <end position="553"/>
    </location>
</feature>
<evidence type="ECO:0000256" key="6">
    <source>
        <dbReference type="SAM" id="Phobius"/>
    </source>
</evidence>
<keyword evidence="9" id="KW-1185">Reference proteome</keyword>
<dbReference type="GO" id="GO:0016020">
    <property type="term" value="C:membrane"/>
    <property type="evidence" value="ECO:0007669"/>
    <property type="project" value="TreeGrafter"/>
</dbReference>
<organism evidence="8 9">
    <name type="scientific">Fasciola gigantica</name>
    <name type="common">Giant liver fluke</name>
    <dbReference type="NCBI Taxonomy" id="46835"/>
    <lineage>
        <taxon>Eukaryota</taxon>
        <taxon>Metazoa</taxon>
        <taxon>Spiralia</taxon>
        <taxon>Lophotrochozoa</taxon>
        <taxon>Platyhelminthes</taxon>
        <taxon>Trematoda</taxon>
        <taxon>Digenea</taxon>
        <taxon>Plagiorchiida</taxon>
        <taxon>Echinostomata</taxon>
        <taxon>Echinostomatoidea</taxon>
        <taxon>Fasciolidae</taxon>
        <taxon>Fasciola</taxon>
    </lineage>
</organism>
<protein>
    <submittedName>
        <fullName evidence="8">Putative Guanosine-diphosphatase</fullName>
    </submittedName>
</protein>
<feature type="region of interest" description="Disordered" evidence="5">
    <location>
        <begin position="533"/>
        <end position="553"/>
    </location>
</feature>
<feature type="signal peptide" evidence="7">
    <location>
        <begin position="1"/>
        <end position="19"/>
    </location>
</feature>
<accession>A0A504YWL3</accession>
<dbReference type="GO" id="GO:0046036">
    <property type="term" value="P:CTP metabolic process"/>
    <property type="evidence" value="ECO:0007669"/>
    <property type="project" value="TreeGrafter"/>
</dbReference>
<evidence type="ECO:0000256" key="3">
    <source>
        <dbReference type="PIRSR" id="PIRSR600407-1"/>
    </source>
</evidence>
<dbReference type="Pfam" id="PF01150">
    <property type="entry name" value="GDA1_CD39"/>
    <property type="match status" value="1"/>
</dbReference>
<dbReference type="GO" id="GO:0005524">
    <property type="term" value="F:ATP binding"/>
    <property type="evidence" value="ECO:0007669"/>
    <property type="project" value="UniProtKB-KW"/>
</dbReference>
<dbReference type="PANTHER" id="PTHR11782:SF121">
    <property type="entry name" value="NUCLEOSIDE-DIPHOSPHATASE MIG-23"/>
    <property type="match status" value="1"/>
</dbReference>
<dbReference type="GO" id="GO:0006256">
    <property type="term" value="P:UDP catabolic process"/>
    <property type="evidence" value="ECO:0007669"/>
    <property type="project" value="TreeGrafter"/>
</dbReference>
<evidence type="ECO:0000256" key="7">
    <source>
        <dbReference type="SAM" id="SignalP"/>
    </source>
</evidence>
<evidence type="ECO:0000256" key="5">
    <source>
        <dbReference type="SAM" id="MobiDB-lite"/>
    </source>
</evidence>
<name>A0A504YWL3_FASGI</name>
<evidence type="ECO:0000313" key="8">
    <source>
        <dbReference type="EMBL" id="TPP62248.1"/>
    </source>
</evidence>
<feature type="compositionally biased region" description="Polar residues" evidence="5">
    <location>
        <begin position="535"/>
        <end position="553"/>
    </location>
</feature>
<keyword evidence="6" id="KW-0812">Transmembrane</keyword>
<dbReference type="GO" id="GO:0004382">
    <property type="term" value="F:GDP phosphatase activity"/>
    <property type="evidence" value="ECO:0007669"/>
    <property type="project" value="TreeGrafter"/>
</dbReference>
<evidence type="ECO:0000256" key="2">
    <source>
        <dbReference type="ARBA" id="ARBA00022801"/>
    </source>
</evidence>
<dbReference type="GO" id="GO:0017111">
    <property type="term" value="F:ribonucleoside triphosphate phosphatase activity"/>
    <property type="evidence" value="ECO:0007669"/>
    <property type="project" value="TreeGrafter"/>
</dbReference>
<keyword evidence="6" id="KW-0472">Membrane</keyword>
<gene>
    <name evidence="8" type="ORF">FGIG_01135</name>
</gene>
<comment type="caution">
    <text evidence="8">The sequence shown here is derived from an EMBL/GenBank/DDBJ whole genome shotgun (WGS) entry which is preliminary data.</text>
</comment>
<comment type="similarity">
    <text evidence="1">Belongs to the GDA1/CD39 NTPase family.</text>
</comment>
<keyword evidence="4" id="KW-0547">Nucleotide-binding</keyword>
<dbReference type="EMBL" id="SUNJ01007141">
    <property type="protein sequence ID" value="TPP62248.1"/>
    <property type="molecule type" value="Genomic_DNA"/>
</dbReference>
<keyword evidence="7" id="KW-0732">Signal</keyword>
<proteinExistence type="inferred from homology"/>
<evidence type="ECO:0000256" key="1">
    <source>
        <dbReference type="ARBA" id="ARBA00009283"/>
    </source>
</evidence>
<feature type="transmembrane region" description="Helical" evidence="6">
    <location>
        <begin position="488"/>
        <end position="509"/>
    </location>
</feature>
<dbReference type="PANTHER" id="PTHR11782">
    <property type="entry name" value="ADENOSINE/GUANOSINE DIPHOSPHATASE"/>
    <property type="match status" value="1"/>
</dbReference>
<dbReference type="GO" id="GO:0005794">
    <property type="term" value="C:Golgi apparatus"/>
    <property type="evidence" value="ECO:0007669"/>
    <property type="project" value="TreeGrafter"/>
</dbReference>
<dbReference type="GO" id="GO:0045134">
    <property type="term" value="F:UDP phosphatase activity"/>
    <property type="evidence" value="ECO:0007669"/>
    <property type="project" value="TreeGrafter"/>
</dbReference>
<keyword evidence="4" id="KW-0067">ATP-binding</keyword>
<keyword evidence="2" id="KW-0378">Hydrolase</keyword>
<dbReference type="OrthoDB" id="6372431at2759"/>
<feature type="active site" description="Proton acceptor" evidence="3">
    <location>
        <position position="173"/>
    </location>
</feature>
<feature type="binding site" evidence="4">
    <location>
        <begin position="206"/>
        <end position="210"/>
    </location>
    <ligand>
        <name>ATP</name>
        <dbReference type="ChEBI" id="CHEBI:30616"/>
    </ligand>
</feature>
<evidence type="ECO:0000256" key="4">
    <source>
        <dbReference type="PIRSR" id="PIRSR600407-2"/>
    </source>
</evidence>
<dbReference type="Gene3D" id="3.30.420.40">
    <property type="match status" value="1"/>
</dbReference>